<comment type="subcellular location">
    <subcellularLocation>
        <location evidence="1">Membrane</location>
    </subcellularLocation>
</comment>
<evidence type="ECO:0000256" key="7">
    <source>
        <dbReference type="ARBA" id="ARBA00023136"/>
    </source>
</evidence>
<dbReference type="NCBIfam" id="TIGR00964">
    <property type="entry name" value="secE_bact"/>
    <property type="match status" value="1"/>
</dbReference>
<dbReference type="InterPro" id="IPR001901">
    <property type="entry name" value="Translocase_SecE/Sec61-g"/>
</dbReference>
<evidence type="ECO:0000313" key="9">
    <source>
        <dbReference type="EMBL" id="KJW06481.1"/>
    </source>
</evidence>
<evidence type="ECO:0000256" key="1">
    <source>
        <dbReference type="ARBA" id="ARBA00004370"/>
    </source>
</evidence>
<dbReference type="Pfam" id="PF00584">
    <property type="entry name" value="SecE"/>
    <property type="match status" value="1"/>
</dbReference>
<dbReference type="GO" id="GO:0009306">
    <property type="term" value="P:protein secretion"/>
    <property type="evidence" value="ECO:0007669"/>
    <property type="project" value="InterPro"/>
</dbReference>
<dbReference type="GO" id="GO:0016020">
    <property type="term" value="C:membrane"/>
    <property type="evidence" value="ECO:0007669"/>
    <property type="project" value="UniProtKB-SubCell"/>
</dbReference>
<dbReference type="AlphaFoldDB" id="A0A0F3RKA5"/>
<dbReference type="GO" id="GO:0006886">
    <property type="term" value="P:intracellular protein transport"/>
    <property type="evidence" value="ECO:0007669"/>
    <property type="project" value="InterPro"/>
</dbReference>
<evidence type="ECO:0000256" key="6">
    <source>
        <dbReference type="ARBA" id="ARBA00023010"/>
    </source>
</evidence>
<evidence type="ECO:0000256" key="3">
    <source>
        <dbReference type="ARBA" id="ARBA00022692"/>
    </source>
</evidence>
<feature type="transmembrane region" description="Helical" evidence="8">
    <location>
        <begin position="29"/>
        <end position="55"/>
    </location>
</feature>
<evidence type="ECO:0000313" key="10">
    <source>
        <dbReference type="Proteomes" id="UP000033580"/>
    </source>
</evidence>
<keyword evidence="6" id="KW-0811">Translocation</keyword>
<protein>
    <submittedName>
        <fullName evidence="9">Preprotein translocase, SecE subunit</fullName>
    </submittedName>
</protein>
<keyword evidence="3 8" id="KW-0812">Transmembrane</keyword>
<evidence type="ECO:0000256" key="5">
    <source>
        <dbReference type="ARBA" id="ARBA00022989"/>
    </source>
</evidence>
<proteinExistence type="predicted"/>
<dbReference type="EMBL" id="LAOR01000117">
    <property type="protein sequence ID" value="KJW06481.1"/>
    <property type="molecule type" value="Genomic_DNA"/>
</dbReference>
<dbReference type="Proteomes" id="UP000033580">
    <property type="component" value="Unassembled WGS sequence"/>
</dbReference>
<dbReference type="GO" id="GO:0008320">
    <property type="term" value="F:protein transmembrane transporter activity"/>
    <property type="evidence" value="ECO:0007669"/>
    <property type="project" value="InterPro"/>
</dbReference>
<dbReference type="InterPro" id="IPR005807">
    <property type="entry name" value="SecE_bac"/>
</dbReference>
<name>A0A0F3RKA5_ORITS</name>
<dbReference type="GO" id="GO:0006605">
    <property type="term" value="P:protein targeting"/>
    <property type="evidence" value="ECO:0007669"/>
    <property type="project" value="InterPro"/>
</dbReference>
<keyword evidence="5 8" id="KW-1133">Transmembrane helix</keyword>
<organism evidence="9 10">
    <name type="scientific">Orientia tsutsugamushi str. UT144</name>
    <dbReference type="NCBI Taxonomy" id="1441384"/>
    <lineage>
        <taxon>Bacteria</taxon>
        <taxon>Pseudomonadati</taxon>
        <taxon>Pseudomonadota</taxon>
        <taxon>Alphaproteobacteria</taxon>
        <taxon>Rickettsiales</taxon>
        <taxon>Rickettsiaceae</taxon>
        <taxon>Rickettsieae</taxon>
        <taxon>Orientia</taxon>
    </lineage>
</organism>
<dbReference type="InterPro" id="IPR038379">
    <property type="entry name" value="SecE_sf"/>
</dbReference>
<keyword evidence="4" id="KW-0653">Protein transport</keyword>
<accession>A0A0F3RKA5</accession>
<evidence type="ECO:0000256" key="8">
    <source>
        <dbReference type="SAM" id="Phobius"/>
    </source>
</evidence>
<reference evidence="9 10" key="1">
    <citation type="submission" date="2015-01" db="EMBL/GenBank/DDBJ databases">
        <title>Genome Sequencing of Rickettsiales.</title>
        <authorList>
            <person name="Daugherty S.C."/>
            <person name="Su Q."/>
            <person name="Abolude K."/>
            <person name="Beier-Sexton M."/>
            <person name="Carlyon J.A."/>
            <person name="Carter R."/>
            <person name="Day N.P."/>
            <person name="Dumler S.J."/>
            <person name="Dyachenko V."/>
            <person name="Godinez A."/>
            <person name="Kurtti T.J."/>
            <person name="Lichay M."/>
            <person name="Mullins K.E."/>
            <person name="Ott S."/>
            <person name="Pappas-Brown V."/>
            <person name="Paris D.H."/>
            <person name="Patel P."/>
            <person name="Richards A.L."/>
            <person name="Sadzewicz L."/>
            <person name="Sears K."/>
            <person name="Seidman D."/>
            <person name="Sengamalay N."/>
            <person name="Stenos J."/>
            <person name="Tallon L.J."/>
            <person name="Vincent G."/>
            <person name="Fraser C.M."/>
            <person name="Munderloh U."/>
            <person name="Dunning-Hotopp J.C."/>
        </authorList>
    </citation>
    <scope>NUCLEOTIDE SEQUENCE [LARGE SCALE GENOMIC DNA]</scope>
    <source>
        <strain evidence="9 10">UT144</strain>
    </source>
</reference>
<comment type="caution">
    <text evidence="9">The sequence shown here is derived from an EMBL/GenBank/DDBJ whole genome shotgun (WGS) entry which is preliminary data.</text>
</comment>
<sequence>MLKVKRMIEFCKQVKSEAMKVVWVDIREVWISVLVVLVAVGLFSILCVMLDYGIYNIVQLLLNIGK</sequence>
<gene>
    <name evidence="9" type="primary">secE</name>
    <name evidence="9" type="ORF">OTUT144_1483</name>
</gene>
<dbReference type="Gene3D" id="1.20.5.1030">
    <property type="entry name" value="Preprotein translocase secy subunit"/>
    <property type="match status" value="1"/>
</dbReference>
<evidence type="ECO:0000256" key="2">
    <source>
        <dbReference type="ARBA" id="ARBA00022448"/>
    </source>
</evidence>
<dbReference type="PATRIC" id="fig|1441384.3.peg.233"/>
<evidence type="ECO:0000256" key="4">
    <source>
        <dbReference type="ARBA" id="ARBA00022927"/>
    </source>
</evidence>
<keyword evidence="2" id="KW-0813">Transport</keyword>
<keyword evidence="7 8" id="KW-0472">Membrane</keyword>